<gene>
    <name evidence="1" type="ORF">HPB49_010472</name>
</gene>
<dbReference type="EMBL" id="CM023477">
    <property type="protein sequence ID" value="KAH7937301.1"/>
    <property type="molecule type" value="Genomic_DNA"/>
</dbReference>
<protein>
    <submittedName>
        <fullName evidence="1">Uncharacterized protein</fullName>
    </submittedName>
</protein>
<accession>A0ACB8C8P2</accession>
<keyword evidence="2" id="KW-1185">Reference proteome</keyword>
<organism evidence="1 2">
    <name type="scientific">Dermacentor silvarum</name>
    <name type="common">Tick</name>
    <dbReference type="NCBI Taxonomy" id="543639"/>
    <lineage>
        <taxon>Eukaryota</taxon>
        <taxon>Metazoa</taxon>
        <taxon>Ecdysozoa</taxon>
        <taxon>Arthropoda</taxon>
        <taxon>Chelicerata</taxon>
        <taxon>Arachnida</taxon>
        <taxon>Acari</taxon>
        <taxon>Parasitiformes</taxon>
        <taxon>Ixodida</taxon>
        <taxon>Ixodoidea</taxon>
        <taxon>Ixodidae</taxon>
        <taxon>Rhipicephalinae</taxon>
        <taxon>Dermacentor</taxon>
    </lineage>
</organism>
<sequence length="681" mass="74355">MRRHGSQQCALCRRQTASRASPTPSSRAGWSPRPSPWSYSLSSRASPSSSTVCSGTRAATGTRLRLRFRFRPSTCLARWPATRPCAGVTRSSSRRAPDTVEDSPCEGLSHFLCGEGVCYGRPFEELLRGYLRALAADALASWKGTQLTSHWPAVDRAADLYKECREIAENDDGESATSVLESVSASELSSLVGTNETAGELATRLAALYQDGGFFWLDTAAVRRGELKWRLLVRANGLFERHAEHRDSSAGHRRRRSAASADGATDSLDATDIVGDDTAAILSGMDSVHLLWKQAGNLLAYNPEVLTVAELDQYGLSSAILIAELNRDGGAAFTSNATVEVQNSALLRFLIKALALKNVKAYLAWEFLRHRRACFASSRLQERTLADSCFDCVERVAGLAAHAPFLRTSSEAESQAKVSAFLTHLKSFVASAVGEAKWLSPTEQVLMNDRLFKFDFTRGVPARKNGVALLNKHYAYLPTITGDFARDFDAAAHAAWNASLGRTSVSMFPMLSAFPNVLTGNDRAYIPAVMLVPPLFSYRDAQHPNFGFLGVALMRSLAHNLALTGLQQLSDPENADPMAEHLDRLGGCLRLNRSSRQAYASRMADVLALDAAVRAFLEGYMQRPRDKAEAHKVFLDACMLTCTDKDPHRCDAPARQADTLEAAISCPHLSAMTKATKCPLW</sequence>
<reference evidence="1" key="1">
    <citation type="submission" date="2020-05" db="EMBL/GenBank/DDBJ databases">
        <title>Large-scale comparative analyses of tick genomes elucidate their genetic diversity and vector capacities.</title>
        <authorList>
            <person name="Jia N."/>
            <person name="Wang J."/>
            <person name="Shi W."/>
            <person name="Du L."/>
            <person name="Sun Y."/>
            <person name="Zhan W."/>
            <person name="Jiang J."/>
            <person name="Wang Q."/>
            <person name="Zhang B."/>
            <person name="Ji P."/>
            <person name="Sakyi L.B."/>
            <person name="Cui X."/>
            <person name="Yuan T."/>
            <person name="Jiang B."/>
            <person name="Yang W."/>
            <person name="Lam T.T.-Y."/>
            <person name="Chang Q."/>
            <person name="Ding S."/>
            <person name="Wang X."/>
            <person name="Zhu J."/>
            <person name="Ruan X."/>
            <person name="Zhao L."/>
            <person name="Wei J."/>
            <person name="Que T."/>
            <person name="Du C."/>
            <person name="Cheng J."/>
            <person name="Dai P."/>
            <person name="Han X."/>
            <person name="Huang E."/>
            <person name="Gao Y."/>
            <person name="Liu J."/>
            <person name="Shao H."/>
            <person name="Ye R."/>
            <person name="Li L."/>
            <person name="Wei W."/>
            <person name="Wang X."/>
            <person name="Wang C."/>
            <person name="Yang T."/>
            <person name="Huo Q."/>
            <person name="Li W."/>
            <person name="Guo W."/>
            <person name="Chen H."/>
            <person name="Zhou L."/>
            <person name="Ni X."/>
            <person name="Tian J."/>
            <person name="Zhou Y."/>
            <person name="Sheng Y."/>
            <person name="Liu T."/>
            <person name="Pan Y."/>
            <person name="Xia L."/>
            <person name="Li J."/>
            <person name="Zhao F."/>
            <person name="Cao W."/>
        </authorList>
    </citation>
    <scope>NUCLEOTIDE SEQUENCE</scope>
    <source>
        <strain evidence="1">Dsil-2018</strain>
    </source>
</reference>
<comment type="caution">
    <text evidence="1">The sequence shown here is derived from an EMBL/GenBank/DDBJ whole genome shotgun (WGS) entry which is preliminary data.</text>
</comment>
<name>A0ACB8C8P2_DERSI</name>
<evidence type="ECO:0000313" key="1">
    <source>
        <dbReference type="EMBL" id="KAH7937301.1"/>
    </source>
</evidence>
<evidence type="ECO:0000313" key="2">
    <source>
        <dbReference type="Proteomes" id="UP000821865"/>
    </source>
</evidence>
<proteinExistence type="predicted"/>
<dbReference type="Proteomes" id="UP000821865">
    <property type="component" value="Chromosome 8"/>
</dbReference>